<proteinExistence type="predicted"/>
<sequence length="60" mass="6197">MPWGYALTALIAILLGFLGGMRTIKGLAGGAPCGGALHRAECADRTVLLWRCTPKAAALT</sequence>
<dbReference type="AlphaFoldDB" id="A0A8J3QU29"/>
<dbReference type="Proteomes" id="UP000642748">
    <property type="component" value="Unassembled WGS sequence"/>
</dbReference>
<keyword evidence="2" id="KW-1185">Reference proteome</keyword>
<gene>
    <name evidence="1" type="ORF">Raf01_42540</name>
</gene>
<evidence type="ECO:0000313" key="2">
    <source>
        <dbReference type="Proteomes" id="UP000642748"/>
    </source>
</evidence>
<protein>
    <submittedName>
        <fullName evidence="1">Uncharacterized protein</fullName>
    </submittedName>
</protein>
<name>A0A8J3QU29_9ACTN</name>
<accession>A0A8J3QU29</accession>
<dbReference type="EMBL" id="BONZ01000039">
    <property type="protein sequence ID" value="GIH16082.1"/>
    <property type="molecule type" value="Genomic_DNA"/>
</dbReference>
<reference evidence="1" key="1">
    <citation type="submission" date="2021-01" db="EMBL/GenBank/DDBJ databases">
        <title>Whole genome shotgun sequence of Rugosimonospora africana NBRC 104875.</title>
        <authorList>
            <person name="Komaki H."/>
            <person name="Tamura T."/>
        </authorList>
    </citation>
    <scope>NUCLEOTIDE SEQUENCE</scope>
    <source>
        <strain evidence="1">NBRC 104875</strain>
    </source>
</reference>
<comment type="caution">
    <text evidence="1">The sequence shown here is derived from an EMBL/GenBank/DDBJ whole genome shotgun (WGS) entry which is preliminary data.</text>
</comment>
<organism evidence="1 2">
    <name type="scientific">Rugosimonospora africana</name>
    <dbReference type="NCBI Taxonomy" id="556532"/>
    <lineage>
        <taxon>Bacteria</taxon>
        <taxon>Bacillati</taxon>
        <taxon>Actinomycetota</taxon>
        <taxon>Actinomycetes</taxon>
        <taxon>Micromonosporales</taxon>
        <taxon>Micromonosporaceae</taxon>
        <taxon>Rugosimonospora</taxon>
    </lineage>
</organism>
<evidence type="ECO:0000313" key="1">
    <source>
        <dbReference type="EMBL" id="GIH16082.1"/>
    </source>
</evidence>